<dbReference type="RefSeq" id="XP_018555398.2">
    <property type="nucleotide sequence ID" value="XM_018699882.2"/>
</dbReference>
<evidence type="ECO:0000259" key="3">
    <source>
        <dbReference type="PROSITE" id="PS50049"/>
    </source>
</evidence>
<dbReference type="Pfam" id="PF00229">
    <property type="entry name" value="TNF"/>
    <property type="match status" value="1"/>
</dbReference>
<dbReference type="GO" id="GO:0016020">
    <property type="term" value="C:membrane"/>
    <property type="evidence" value="ECO:0007669"/>
    <property type="project" value="InterPro"/>
</dbReference>
<feature type="domain" description="THD" evidence="3">
    <location>
        <begin position="159"/>
        <end position="291"/>
    </location>
</feature>
<sequence length="292" mass="32594">MKLYFGFINQIKVSHQLKCGASQFRSTCNSFRCPRVEPPTAHPLLPLCLTTTLSTEEKKKKSYIHYKPMSKGKPCKPDMSLREKHQMNLDTESATHTGMEGQSRSSYKYLLLQVWCGLLTVAMVVMAAFLTSIKPKLTEDEGSTTLKPVSPVSPTINTLPAHLKSVGSSLSYIQLIKSLNNHWEVLPGCNSCSLSLHEDSILCKEDSLYFIYAQVTFTKHPNGSKAKSVILRRNTTYGKSMKKLVEGIFSNTTEGSVWVAKIVSLQNGDSISLDITDDFLIDSTFWGAYQLH</sequence>
<dbReference type="Gene3D" id="2.60.120.40">
    <property type="match status" value="1"/>
</dbReference>
<feature type="transmembrane region" description="Helical" evidence="2">
    <location>
        <begin position="109"/>
        <end position="130"/>
    </location>
</feature>
<reference evidence="5" key="1">
    <citation type="submission" date="2025-08" db="UniProtKB">
        <authorList>
            <consortium name="RefSeq"/>
        </authorList>
    </citation>
    <scope>IDENTIFICATION</scope>
    <source>
        <tissue evidence="5">Brain</tissue>
    </source>
</reference>
<protein>
    <submittedName>
        <fullName evidence="5">Uncharacterized protein LOC108899445</fullName>
    </submittedName>
</protein>
<organism evidence="4 5">
    <name type="scientific">Lates calcarifer</name>
    <name type="common">Barramundi</name>
    <name type="synonym">Holocentrus calcarifer</name>
    <dbReference type="NCBI Taxonomy" id="8187"/>
    <lineage>
        <taxon>Eukaryota</taxon>
        <taxon>Metazoa</taxon>
        <taxon>Chordata</taxon>
        <taxon>Craniata</taxon>
        <taxon>Vertebrata</taxon>
        <taxon>Euteleostomi</taxon>
        <taxon>Actinopterygii</taxon>
        <taxon>Neopterygii</taxon>
        <taxon>Teleostei</taxon>
        <taxon>Neoteleostei</taxon>
        <taxon>Acanthomorphata</taxon>
        <taxon>Carangaria</taxon>
        <taxon>Carangaria incertae sedis</taxon>
        <taxon>Centropomidae</taxon>
        <taxon>Lates</taxon>
    </lineage>
</organism>
<dbReference type="KEGG" id="lcf:108899445"/>
<dbReference type="AlphaFoldDB" id="A0AAJ7QG72"/>
<dbReference type="InterPro" id="IPR006052">
    <property type="entry name" value="TNF_dom"/>
</dbReference>
<gene>
    <name evidence="5" type="primary">LOC108899445</name>
</gene>
<dbReference type="Proteomes" id="UP000694890">
    <property type="component" value="Linkage group LG15"/>
</dbReference>
<keyword evidence="2" id="KW-0812">Transmembrane</keyword>
<dbReference type="GO" id="GO:0006955">
    <property type="term" value="P:immune response"/>
    <property type="evidence" value="ECO:0007669"/>
    <property type="project" value="InterPro"/>
</dbReference>
<accession>A0AAJ7QG72</accession>
<evidence type="ECO:0000256" key="1">
    <source>
        <dbReference type="ARBA" id="ARBA00008670"/>
    </source>
</evidence>
<evidence type="ECO:0000313" key="4">
    <source>
        <dbReference type="Proteomes" id="UP000694890"/>
    </source>
</evidence>
<dbReference type="SUPFAM" id="SSF49842">
    <property type="entry name" value="TNF-like"/>
    <property type="match status" value="1"/>
</dbReference>
<dbReference type="GO" id="GO:0005164">
    <property type="term" value="F:tumor necrosis factor receptor binding"/>
    <property type="evidence" value="ECO:0007669"/>
    <property type="project" value="InterPro"/>
</dbReference>
<keyword evidence="2" id="KW-1133">Transmembrane helix</keyword>
<name>A0AAJ7QG72_LATCA</name>
<keyword evidence="2" id="KW-0472">Membrane</keyword>
<proteinExistence type="inferred from homology"/>
<dbReference type="GeneID" id="108899445"/>
<evidence type="ECO:0000256" key="2">
    <source>
        <dbReference type="SAM" id="Phobius"/>
    </source>
</evidence>
<evidence type="ECO:0000313" key="5">
    <source>
        <dbReference type="RefSeq" id="XP_018555398.2"/>
    </source>
</evidence>
<comment type="similarity">
    <text evidence="1">Belongs to the tumor necrosis factor family.</text>
</comment>
<dbReference type="InterPro" id="IPR008983">
    <property type="entry name" value="Tumour_necrosis_fac-like_dom"/>
</dbReference>
<dbReference type="PROSITE" id="PS50049">
    <property type="entry name" value="THD_2"/>
    <property type="match status" value="1"/>
</dbReference>